<evidence type="ECO:0000313" key="3">
    <source>
        <dbReference type="Proteomes" id="UP000571554"/>
    </source>
</evidence>
<evidence type="ECO:0000256" key="1">
    <source>
        <dbReference type="SAM" id="Phobius"/>
    </source>
</evidence>
<proteinExistence type="predicted"/>
<accession>A0A7W9WV08</accession>
<name>A0A7W9WV08_9BURK</name>
<keyword evidence="1" id="KW-0472">Membrane</keyword>
<dbReference type="AlphaFoldDB" id="A0A7W9WV08"/>
<feature type="transmembrane region" description="Helical" evidence="1">
    <location>
        <begin position="12"/>
        <end position="37"/>
    </location>
</feature>
<keyword evidence="3" id="KW-1185">Reference proteome</keyword>
<dbReference type="EMBL" id="JACHBW010000014">
    <property type="protein sequence ID" value="MBB6104921.1"/>
    <property type="molecule type" value="Genomic_DNA"/>
</dbReference>
<keyword evidence="1" id="KW-1133">Transmembrane helix</keyword>
<protein>
    <submittedName>
        <fullName evidence="2">Uncharacterized protein</fullName>
    </submittedName>
</protein>
<keyword evidence="1" id="KW-0812">Transmembrane</keyword>
<evidence type="ECO:0000313" key="2">
    <source>
        <dbReference type="EMBL" id="MBB6104921.1"/>
    </source>
</evidence>
<organism evidence="2 3">
    <name type="scientific">Paraburkholderia bannensis</name>
    <dbReference type="NCBI Taxonomy" id="765414"/>
    <lineage>
        <taxon>Bacteria</taxon>
        <taxon>Pseudomonadati</taxon>
        <taxon>Pseudomonadota</taxon>
        <taxon>Betaproteobacteria</taxon>
        <taxon>Burkholderiales</taxon>
        <taxon>Burkholderiaceae</taxon>
        <taxon>Paraburkholderia</taxon>
    </lineage>
</organism>
<sequence>MCLLKWFHRYAVWFNVSAFIAVMLWAGWAWSVVYARLEAGVPMRLQRVHACPCQQPDGDQRAAMRI</sequence>
<reference evidence="2 3" key="1">
    <citation type="submission" date="2020-08" db="EMBL/GenBank/DDBJ databases">
        <title>Above-ground endophytic microbial communities from plants in different locations in the United States.</title>
        <authorList>
            <person name="Frank C."/>
        </authorList>
    </citation>
    <scope>NUCLEOTIDE SEQUENCE [LARGE SCALE GENOMIC DNA]</scope>
    <source>
        <strain evidence="2 3">WP4_2_2</strain>
    </source>
</reference>
<gene>
    <name evidence="2" type="ORF">F4827_004786</name>
</gene>
<dbReference type="Proteomes" id="UP000571554">
    <property type="component" value="Unassembled WGS sequence"/>
</dbReference>
<comment type="caution">
    <text evidence="2">The sequence shown here is derived from an EMBL/GenBank/DDBJ whole genome shotgun (WGS) entry which is preliminary data.</text>
</comment>